<gene>
    <name evidence="3" type="ORF">ACFQ3Q_03010</name>
</gene>
<proteinExistence type="inferred from homology"/>
<dbReference type="RefSeq" id="WP_380745580.1">
    <property type="nucleotide sequence ID" value="NZ_JBHTLI010000001.1"/>
</dbReference>
<reference evidence="4" key="1">
    <citation type="journal article" date="2019" name="Int. J. Syst. Evol. Microbiol.">
        <title>The Global Catalogue of Microorganisms (GCM) 10K type strain sequencing project: providing services to taxonomists for standard genome sequencing and annotation.</title>
        <authorList>
            <consortium name="The Broad Institute Genomics Platform"/>
            <consortium name="The Broad Institute Genome Sequencing Center for Infectious Disease"/>
            <person name="Wu L."/>
            <person name="Ma J."/>
        </authorList>
    </citation>
    <scope>NUCLEOTIDE SEQUENCE [LARGE SCALE GENOMIC DNA]</scope>
    <source>
        <strain evidence="4">CCUG 64793</strain>
    </source>
</reference>
<name>A0ABW3NQJ5_9FLAO</name>
<comment type="similarity">
    <text evidence="1">Belongs to the UPF0213 family.</text>
</comment>
<protein>
    <submittedName>
        <fullName evidence="3">GIY-YIG nuclease family protein</fullName>
    </submittedName>
</protein>
<dbReference type="InterPro" id="IPR000305">
    <property type="entry name" value="GIY-YIG_endonuc"/>
</dbReference>
<evidence type="ECO:0000313" key="3">
    <source>
        <dbReference type="EMBL" id="MFD1094707.1"/>
    </source>
</evidence>
<dbReference type="CDD" id="cd10449">
    <property type="entry name" value="GIY-YIG_SLX1_like"/>
    <property type="match status" value="1"/>
</dbReference>
<dbReference type="Proteomes" id="UP001597131">
    <property type="component" value="Unassembled WGS sequence"/>
</dbReference>
<accession>A0ABW3NQJ5</accession>
<comment type="caution">
    <text evidence="3">The sequence shown here is derived from an EMBL/GenBank/DDBJ whole genome shotgun (WGS) entry which is preliminary data.</text>
</comment>
<dbReference type="PANTHER" id="PTHR34477">
    <property type="entry name" value="UPF0213 PROTEIN YHBQ"/>
    <property type="match status" value="1"/>
</dbReference>
<evidence type="ECO:0000313" key="4">
    <source>
        <dbReference type="Proteomes" id="UP001597131"/>
    </source>
</evidence>
<dbReference type="EMBL" id="JBHTLI010000001">
    <property type="protein sequence ID" value="MFD1094707.1"/>
    <property type="molecule type" value="Genomic_DNA"/>
</dbReference>
<dbReference type="PANTHER" id="PTHR34477:SF1">
    <property type="entry name" value="UPF0213 PROTEIN YHBQ"/>
    <property type="match status" value="1"/>
</dbReference>
<dbReference type="InterPro" id="IPR050190">
    <property type="entry name" value="UPF0213_domain"/>
</dbReference>
<dbReference type="InterPro" id="IPR035901">
    <property type="entry name" value="GIY-YIG_endonuc_sf"/>
</dbReference>
<sequence>MYAISSLEHNYIYVGLTSDLKARIERHNSGKEKTTRFYRPFELIFSEICSTRVQARTREKYWKSGTGKEQLRHIRDKH</sequence>
<dbReference type="SUPFAM" id="SSF82771">
    <property type="entry name" value="GIY-YIG endonuclease"/>
    <property type="match status" value="1"/>
</dbReference>
<dbReference type="PROSITE" id="PS50164">
    <property type="entry name" value="GIY_YIG"/>
    <property type="match status" value="1"/>
</dbReference>
<dbReference type="Gene3D" id="3.40.1440.10">
    <property type="entry name" value="GIY-YIG endonuclease"/>
    <property type="match status" value="1"/>
</dbReference>
<evidence type="ECO:0000259" key="2">
    <source>
        <dbReference type="PROSITE" id="PS50164"/>
    </source>
</evidence>
<evidence type="ECO:0000256" key="1">
    <source>
        <dbReference type="ARBA" id="ARBA00007435"/>
    </source>
</evidence>
<keyword evidence="4" id="KW-1185">Reference proteome</keyword>
<feature type="domain" description="GIY-YIG" evidence="2">
    <location>
        <begin position="1"/>
        <end position="75"/>
    </location>
</feature>
<organism evidence="3 4">
    <name type="scientific">Salegentibacter chungangensis</name>
    <dbReference type="NCBI Taxonomy" id="1335724"/>
    <lineage>
        <taxon>Bacteria</taxon>
        <taxon>Pseudomonadati</taxon>
        <taxon>Bacteroidota</taxon>
        <taxon>Flavobacteriia</taxon>
        <taxon>Flavobacteriales</taxon>
        <taxon>Flavobacteriaceae</taxon>
        <taxon>Salegentibacter</taxon>
    </lineage>
</organism>
<dbReference type="Pfam" id="PF01541">
    <property type="entry name" value="GIY-YIG"/>
    <property type="match status" value="1"/>
</dbReference>